<dbReference type="Gene3D" id="2.30.42.10">
    <property type="match status" value="1"/>
</dbReference>
<dbReference type="Pfam" id="PF02990">
    <property type="entry name" value="EMP70"/>
    <property type="match status" value="1"/>
</dbReference>
<reference evidence="10 11" key="1">
    <citation type="journal article" date="2012" name="Genome Biol.">
        <title>Genome and low-iron response of an oceanic diatom adapted to chronic iron limitation.</title>
        <authorList>
            <person name="Lommer M."/>
            <person name="Specht M."/>
            <person name="Roy A.S."/>
            <person name="Kraemer L."/>
            <person name="Andreson R."/>
            <person name="Gutowska M.A."/>
            <person name="Wolf J."/>
            <person name="Bergner S.V."/>
            <person name="Schilhabel M.B."/>
            <person name="Klostermeier U.C."/>
            <person name="Beiko R.G."/>
            <person name="Rosenstiel P."/>
            <person name="Hippler M."/>
            <person name="Laroche J."/>
        </authorList>
    </citation>
    <scope>NUCLEOTIDE SEQUENCE [LARGE SCALE GENOMIC DNA]</scope>
    <source>
        <strain evidence="10 11">CCMP1005</strain>
    </source>
</reference>
<name>K0S5Z2_THAOC</name>
<evidence type="ECO:0000256" key="8">
    <source>
        <dbReference type="SAM" id="Phobius"/>
    </source>
</evidence>
<feature type="transmembrane region" description="Helical" evidence="8">
    <location>
        <begin position="723"/>
        <end position="747"/>
    </location>
</feature>
<feature type="region of interest" description="Disordered" evidence="7">
    <location>
        <begin position="107"/>
        <end position="126"/>
    </location>
</feature>
<protein>
    <recommendedName>
        <fullName evidence="9">PDZ domain-containing protein</fullName>
    </recommendedName>
</protein>
<evidence type="ECO:0000256" key="1">
    <source>
        <dbReference type="ARBA" id="ARBA00004141"/>
    </source>
</evidence>
<dbReference type="eggNOG" id="KOG1277">
    <property type="taxonomic scope" value="Eukaryota"/>
</dbReference>
<keyword evidence="5 8" id="KW-1133">Transmembrane helix</keyword>
<dbReference type="OrthoDB" id="1666796at2759"/>
<proteinExistence type="inferred from homology"/>
<evidence type="ECO:0000256" key="6">
    <source>
        <dbReference type="ARBA" id="ARBA00023136"/>
    </source>
</evidence>
<evidence type="ECO:0000313" key="11">
    <source>
        <dbReference type="Proteomes" id="UP000266841"/>
    </source>
</evidence>
<dbReference type="InterPro" id="IPR004240">
    <property type="entry name" value="EMP70"/>
</dbReference>
<dbReference type="EMBL" id="AGNL01031808">
    <property type="protein sequence ID" value="EJK56326.1"/>
    <property type="molecule type" value="Genomic_DNA"/>
</dbReference>
<dbReference type="AlphaFoldDB" id="K0S5Z2"/>
<dbReference type="PANTHER" id="PTHR10766">
    <property type="entry name" value="TRANSMEMBRANE 9 SUPERFAMILY PROTEIN"/>
    <property type="match status" value="1"/>
</dbReference>
<dbReference type="InterPro" id="IPR036034">
    <property type="entry name" value="PDZ_sf"/>
</dbReference>
<feature type="transmembrane region" description="Helical" evidence="8">
    <location>
        <begin position="824"/>
        <end position="844"/>
    </location>
</feature>
<keyword evidence="11" id="KW-1185">Reference proteome</keyword>
<evidence type="ECO:0000256" key="4">
    <source>
        <dbReference type="ARBA" id="ARBA00022729"/>
    </source>
</evidence>
<comment type="similarity">
    <text evidence="2">Belongs to the nonaspanin (TM9SF) (TC 9.A.2) family.</text>
</comment>
<keyword evidence="4" id="KW-0732">Signal</keyword>
<keyword evidence="6 8" id="KW-0472">Membrane</keyword>
<dbReference type="SUPFAM" id="SSF50156">
    <property type="entry name" value="PDZ domain-like"/>
    <property type="match status" value="1"/>
</dbReference>
<evidence type="ECO:0000256" key="2">
    <source>
        <dbReference type="ARBA" id="ARBA00005227"/>
    </source>
</evidence>
<feature type="domain" description="PDZ" evidence="9">
    <location>
        <begin position="240"/>
        <end position="319"/>
    </location>
</feature>
<evidence type="ECO:0000313" key="10">
    <source>
        <dbReference type="EMBL" id="EJK56326.1"/>
    </source>
</evidence>
<sequence>MTGYETGHLATRLYEDSPHQREVEVGGRPHPFIPLSSDLPSVCLGKSLWSLVWIDPLCHWSREEAPLLSKQVRVDFTGRPRRKWEREMYERLKQMIEGGSPLTAEQSKVYERVKRQDERQKKRRRDDWAEYKRLKQMRVKRRDERQKKRRRDDWAEYNRLKQMVKGGTPLTAEQSKVYDSIKRQDERENKRRRDERAEYKRRFENITHRFMAGDIDAKCLTVCPNAPGAMRLNKLLKNGELYSITTPSGRLGIVPRKAYPRGARIGKICKDSALIGSVGAGDRIVAIDNQDVSNLSMAQVIKILVDKSGQERHLVLKRRVLLTDVLDHMARHELAVELKARNLHVSGDKFMMKERIWNSVAHYGGCLLGRDFDNNGGNKPPPIDTAAAHLSHKCGRGRALQKKHRRTKAGTKYQEHDAVHVVVNKVGPFNNPTETYRYYSLPFCHTHAGEEEHREALEEELPPGAGGMPGMGDDDASEKGFEFSSGRRIKADRVGAEKHKHRIGEHLAGDRRETSPYELSFNDDVEWRLLCKTTLGSVELNKLKEAIHNNYFFEMFIEDLPMWGYVGDFEDEDAILGEMDGSHTYLFPHLHFKVGTHKSQIVSVTVTTERDRRVDITNVHKPTTVTFSYSVEWFKDDLPWKLRMTRYADSRFLPGSFEIHWLSIINSFVLVLLLTAFLTIILMRVLKNDFSRYMELDDESLEEEESGWKLIHGDVFRFPEYPVLFCASVGTGVQLVVATFVLLGLALTNLISTTRRGSILAGMVILYCLTCSIGSYISTRLYFQMGGKAWVRSVLFTSGLFPVPTAIVFMWVNTIALVHGSTSALPFSTIFTIAALYSLIAFPLSVMGGIAAKNYASHDFNAPTRTTKVAREIPTEVPWYRGRFFQMIVSGFLPFSAIYIELHYIFASMWGHQIYTLFGILLFAFILLIIVTSFISVALLYFQLAREDHRWWWSTFINAGMTGLFIYGYSFFYYFHRSGMSGMLQSSFYFGYMSIISYAFFLMLGSAGFHLCLLFTKHIYSRVKCD</sequence>
<comment type="caution">
    <text evidence="10">The sequence shown here is derived from an EMBL/GenBank/DDBJ whole genome shotgun (WGS) entry which is preliminary data.</text>
</comment>
<feature type="transmembrane region" description="Helical" evidence="8">
    <location>
        <begin position="951"/>
        <end position="975"/>
    </location>
</feature>
<feature type="transmembrane region" description="Helical" evidence="8">
    <location>
        <begin position="759"/>
        <end position="777"/>
    </location>
</feature>
<evidence type="ECO:0000259" key="9">
    <source>
        <dbReference type="PROSITE" id="PS50106"/>
    </source>
</evidence>
<dbReference type="SMART" id="SM00228">
    <property type="entry name" value="PDZ"/>
    <property type="match status" value="1"/>
</dbReference>
<feature type="transmembrane region" description="Helical" evidence="8">
    <location>
        <begin position="661"/>
        <end position="686"/>
    </location>
</feature>
<gene>
    <name evidence="10" type="ORF">THAOC_23816</name>
</gene>
<feature type="compositionally biased region" description="Basic and acidic residues" evidence="7">
    <location>
        <begin position="179"/>
        <end position="195"/>
    </location>
</feature>
<organism evidence="10 11">
    <name type="scientific">Thalassiosira oceanica</name>
    <name type="common">Marine diatom</name>
    <dbReference type="NCBI Taxonomy" id="159749"/>
    <lineage>
        <taxon>Eukaryota</taxon>
        <taxon>Sar</taxon>
        <taxon>Stramenopiles</taxon>
        <taxon>Ochrophyta</taxon>
        <taxon>Bacillariophyta</taxon>
        <taxon>Coscinodiscophyceae</taxon>
        <taxon>Thalassiosirophycidae</taxon>
        <taxon>Thalassiosirales</taxon>
        <taxon>Thalassiosiraceae</taxon>
        <taxon>Thalassiosira</taxon>
    </lineage>
</organism>
<evidence type="ECO:0000256" key="7">
    <source>
        <dbReference type="SAM" id="MobiDB-lite"/>
    </source>
</evidence>
<dbReference type="InterPro" id="IPR001478">
    <property type="entry name" value="PDZ"/>
</dbReference>
<evidence type="ECO:0000256" key="3">
    <source>
        <dbReference type="ARBA" id="ARBA00022692"/>
    </source>
</evidence>
<feature type="transmembrane region" description="Helical" evidence="8">
    <location>
        <begin position="789"/>
        <end position="812"/>
    </location>
</feature>
<comment type="subcellular location">
    <subcellularLocation>
        <location evidence="1">Membrane</location>
        <topology evidence="1">Multi-pass membrane protein</topology>
    </subcellularLocation>
</comment>
<dbReference type="PANTHER" id="PTHR10766:SF177">
    <property type="entry name" value="TRANSMEMBRANE 9 SUPERFAMILY MEMBER 1"/>
    <property type="match status" value="1"/>
</dbReference>
<feature type="transmembrane region" description="Helical" evidence="8">
    <location>
        <begin position="995"/>
        <end position="1016"/>
    </location>
</feature>
<keyword evidence="3 8" id="KW-0812">Transmembrane</keyword>
<feature type="region of interest" description="Disordered" evidence="7">
    <location>
        <begin position="165"/>
        <end position="195"/>
    </location>
</feature>
<dbReference type="GO" id="GO:0072657">
    <property type="term" value="P:protein localization to membrane"/>
    <property type="evidence" value="ECO:0007669"/>
    <property type="project" value="TreeGrafter"/>
</dbReference>
<feature type="compositionally biased region" description="Basic and acidic residues" evidence="7">
    <location>
        <begin position="108"/>
        <end position="126"/>
    </location>
</feature>
<dbReference type="Proteomes" id="UP000266841">
    <property type="component" value="Unassembled WGS sequence"/>
</dbReference>
<dbReference type="PROSITE" id="PS50106">
    <property type="entry name" value="PDZ"/>
    <property type="match status" value="1"/>
</dbReference>
<accession>K0S5Z2</accession>
<feature type="transmembrane region" description="Helical" evidence="8">
    <location>
        <begin position="918"/>
        <end position="942"/>
    </location>
</feature>
<feature type="transmembrane region" description="Helical" evidence="8">
    <location>
        <begin position="884"/>
        <end position="906"/>
    </location>
</feature>
<dbReference type="GO" id="GO:0016020">
    <property type="term" value="C:membrane"/>
    <property type="evidence" value="ECO:0007669"/>
    <property type="project" value="UniProtKB-SubCell"/>
</dbReference>
<evidence type="ECO:0000256" key="5">
    <source>
        <dbReference type="ARBA" id="ARBA00022989"/>
    </source>
</evidence>